<sequence>MDGILERFGFRHKDKGLDQDPRILRLGLLNTQLQLTDEEMALLSQHQELPHERISGLALELRTFLDKPMAMETKSRFSDKSLAFRGILVSETGGEVRLVHHRFSDLQMIVPPPGKVLRTGQEQVSKDIINVSTGTVNFPQVVTHFLIESYLKAVFQYGGQNKVQPAIVAYDNNALTEVAVESVSINPAYARRIKPGFQDRAILGIYLMKLDFPQKK</sequence>
<gene>
    <name evidence="1" type="ORF">A2397_06020</name>
</gene>
<reference evidence="1 2" key="1">
    <citation type="journal article" date="2016" name="Nat. Commun.">
        <title>Thousands of microbial genomes shed light on interconnected biogeochemical processes in an aquifer system.</title>
        <authorList>
            <person name="Anantharaman K."/>
            <person name="Brown C.T."/>
            <person name="Hug L.A."/>
            <person name="Sharon I."/>
            <person name="Castelle C.J."/>
            <person name="Probst A.J."/>
            <person name="Thomas B.C."/>
            <person name="Singh A."/>
            <person name="Wilkins M.J."/>
            <person name="Karaoz U."/>
            <person name="Brodie E.L."/>
            <person name="Williams K.H."/>
            <person name="Hubbard S.S."/>
            <person name="Banfield J.F."/>
        </authorList>
    </citation>
    <scope>NUCLEOTIDE SEQUENCE [LARGE SCALE GENOMIC DNA]</scope>
</reference>
<evidence type="ECO:0000313" key="1">
    <source>
        <dbReference type="EMBL" id="OGD09945.1"/>
    </source>
</evidence>
<proteinExistence type="predicted"/>
<accession>A0A1F4ZU69</accession>
<organism evidence="1 2">
    <name type="scientific">Candidatus Amesbacteria bacterium RIFOXYB1_FULL_44_23</name>
    <dbReference type="NCBI Taxonomy" id="1797263"/>
    <lineage>
        <taxon>Bacteria</taxon>
        <taxon>Candidatus Amesiibacteriota</taxon>
    </lineage>
</organism>
<protein>
    <submittedName>
        <fullName evidence="1">Uncharacterized protein</fullName>
    </submittedName>
</protein>
<dbReference type="AlphaFoldDB" id="A0A1F4ZU69"/>
<dbReference type="EMBL" id="MEXR01000018">
    <property type="protein sequence ID" value="OGD09945.1"/>
    <property type="molecule type" value="Genomic_DNA"/>
</dbReference>
<evidence type="ECO:0000313" key="2">
    <source>
        <dbReference type="Proteomes" id="UP000176424"/>
    </source>
</evidence>
<dbReference type="Proteomes" id="UP000176424">
    <property type="component" value="Unassembled WGS sequence"/>
</dbReference>
<name>A0A1F4ZU69_9BACT</name>
<dbReference type="STRING" id="1797263.A2397_06020"/>
<comment type="caution">
    <text evidence="1">The sequence shown here is derived from an EMBL/GenBank/DDBJ whole genome shotgun (WGS) entry which is preliminary data.</text>
</comment>